<dbReference type="InParanoid" id="A0A2T0GW12"/>
<dbReference type="SUPFAM" id="SSF53756">
    <property type="entry name" value="UDP-Glycosyltransferase/glycogen phosphorylase"/>
    <property type="match status" value="1"/>
</dbReference>
<dbReference type="PANTHER" id="PTHR43179">
    <property type="entry name" value="RHAMNOSYLTRANSFERASE WBBL"/>
    <property type="match status" value="1"/>
</dbReference>
<dbReference type="PANTHER" id="PTHR43179:SF7">
    <property type="entry name" value="RHAMNOSYLTRANSFERASE WBBL"/>
    <property type="match status" value="1"/>
</dbReference>
<comment type="caution">
    <text evidence="4">The sequence shown here is derived from an EMBL/GenBank/DDBJ whole genome shotgun (WGS) entry which is preliminary data.</text>
</comment>
<dbReference type="SUPFAM" id="SSF53448">
    <property type="entry name" value="Nucleotide-diphospho-sugar transferases"/>
    <property type="match status" value="1"/>
</dbReference>
<dbReference type="Gene3D" id="3.40.50.2000">
    <property type="entry name" value="Glycogen Phosphorylase B"/>
    <property type="match status" value="1"/>
</dbReference>
<dbReference type="InterPro" id="IPR001173">
    <property type="entry name" value="Glyco_trans_2-like"/>
</dbReference>
<dbReference type="Pfam" id="PF00535">
    <property type="entry name" value="Glycos_transf_2"/>
    <property type="match status" value="1"/>
</dbReference>
<feature type="domain" description="Methyltransferase" evidence="3">
    <location>
        <begin position="49"/>
        <end position="164"/>
    </location>
</feature>
<evidence type="ECO:0000313" key="5">
    <source>
        <dbReference type="Proteomes" id="UP000239352"/>
    </source>
</evidence>
<evidence type="ECO:0000313" key="4">
    <source>
        <dbReference type="EMBL" id="PRW63300.1"/>
    </source>
</evidence>
<feature type="coiled-coil region" evidence="1">
    <location>
        <begin position="273"/>
        <end position="384"/>
    </location>
</feature>
<dbReference type="CDD" id="cd02440">
    <property type="entry name" value="AdoMet_MTases"/>
    <property type="match status" value="1"/>
</dbReference>
<dbReference type="GO" id="GO:0016740">
    <property type="term" value="F:transferase activity"/>
    <property type="evidence" value="ECO:0007669"/>
    <property type="project" value="UniProtKB-KW"/>
</dbReference>
<dbReference type="EMBL" id="PVSR01000016">
    <property type="protein sequence ID" value="PRW63300.1"/>
    <property type="molecule type" value="Genomic_DNA"/>
</dbReference>
<organism evidence="4 5">
    <name type="scientific">Actinopolyspora mortivallis</name>
    <dbReference type="NCBI Taxonomy" id="33906"/>
    <lineage>
        <taxon>Bacteria</taxon>
        <taxon>Bacillati</taxon>
        <taxon>Actinomycetota</taxon>
        <taxon>Actinomycetes</taxon>
        <taxon>Actinopolysporales</taxon>
        <taxon>Actinopolysporaceae</taxon>
        <taxon>Actinopolyspora</taxon>
    </lineage>
</organism>
<evidence type="ECO:0000259" key="2">
    <source>
        <dbReference type="Pfam" id="PF00535"/>
    </source>
</evidence>
<dbReference type="Gene3D" id="3.40.50.150">
    <property type="entry name" value="Vaccinia Virus protein VP39"/>
    <property type="match status" value="1"/>
</dbReference>
<evidence type="ECO:0000259" key="3">
    <source>
        <dbReference type="Pfam" id="PF13847"/>
    </source>
</evidence>
<dbReference type="InterPro" id="IPR029063">
    <property type="entry name" value="SAM-dependent_MTases_sf"/>
</dbReference>
<keyword evidence="1" id="KW-0175">Coiled coil</keyword>
<protein>
    <submittedName>
        <fullName evidence="4">Glycosyl transferase family 2</fullName>
    </submittedName>
</protein>
<proteinExistence type="predicted"/>
<dbReference type="STRING" id="1050202.GCA_000384035_03567"/>
<feature type="domain" description="Glycosyltransferase 2-like" evidence="2">
    <location>
        <begin position="438"/>
        <end position="556"/>
    </location>
</feature>
<keyword evidence="5" id="KW-1185">Reference proteome</keyword>
<dbReference type="Pfam" id="PF13692">
    <property type="entry name" value="Glyco_trans_1_4"/>
    <property type="match status" value="1"/>
</dbReference>
<accession>A0A2T0GW12</accession>
<dbReference type="CDD" id="cd04186">
    <property type="entry name" value="GT_2_like_c"/>
    <property type="match status" value="1"/>
</dbReference>
<gene>
    <name evidence="4" type="ORF">CEP50_10800</name>
</gene>
<dbReference type="InterPro" id="IPR029044">
    <property type="entry name" value="Nucleotide-diphossugar_trans"/>
</dbReference>
<dbReference type="Proteomes" id="UP000239352">
    <property type="component" value="Unassembled WGS sequence"/>
</dbReference>
<name>A0A2T0GW12_ACTMO</name>
<dbReference type="CDD" id="cd03801">
    <property type="entry name" value="GT4_PimA-like"/>
    <property type="match status" value="1"/>
</dbReference>
<dbReference type="Pfam" id="PF13847">
    <property type="entry name" value="Methyltransf_31"/>
    <property type="match status" value="1"/>
</dbReference>
<keyword evidence="4" id="KW-0808">Transferase</keyword>
<dbReference type="SUPFAM" id="SSF53335">
    <property type="entry name" value="S-adenosyl-L-methionine-dependent methyltransferases"/>
    <property type="match status" value="1"/>
</dbReference>
<dbReference type="Gene3D" id="3.90.550.10">
    <property type="entry name" value="Spore Coat Polysaccharide Biosynthesis Protein SpsA, Chain A"/>
    <property type="match status" value="1"/>
</dbReference>
<evidence type="ECO:0000256" key="1">
    <source>
        <dbReference type="SAM" id="Coils"/>
    </source>
</evidence>
<reference evidence="4 5" key="1">
    <citation type="submission" date="2018-03" db="EMBL/GenBank/DDBJ databases">
        <title>Actinopolyspora mortivallis from Sahara, screening for active biomolecules.</title>
        <authorList>
            <person name="Selama O."/>
            <person name="Wellington E.M.H."/>
            <person name="Hacene H."/>
        </authorList>
    </citation>
    <scope>NUCLEOTIDE SEQUENCE [LARGE SCALE GENOMIC DNA]</scope>
    <source>
        <strain evidence="4 5">M5A</strain>
    </source>
</reference>
<dbReference type="AlphaFoldDB" id="A0A2T0GW12"/>
<dbReference type="RefSeq" id="WP_106113819.1">
    <property type="nucleotide sequence ID" value="NZ_PVSR01000016.1"/>
</dbReference>
<dbReference type="InterPro" id="IPR025714">
    <property type="entry name" value="Methyltranfer_dom"/>
</dbReference>
<sequence>MGEDGDRDARRPDRLIEWTGERCVPWADDAQVIYEHYHRYALATRLVGGRRVLDLASGEGFGAAMLAERAAEVVGVDIDEDAVRHATENHAGRNLRFRTGSMTDPEAVSDEAPFDVVVCFEAIEHVADHDAVLRLIRSALAPGGLLLMSTPDTAVYHDQHGNENPFHVKELAAPQFEALLKDSFRHAALLKQNVAVGSLVTPCEPGEPDIAADGVRLQTLRQQDSGHWRVEQGVGHTYLLGMASDRQLPQVPAAAVLLDADAKLAAGAAGAELDEVVRQRDEAVADVARLNELCRRNRAEAAEFKNRISELESARLSAESRADEAERERDRLHQRLHELGLEQQREAARIEWLRETVSGLESELDTARRRAAELEEQNSALVQRAVTRYRRVVERVAPRGTARRDVYEFAMGRGPAGARQAEPGAPVDVPHSTEPDVSVVIPVHGEWEYTRRCLLSLSGHRSSVPFEVIVVDDASPDDSAWYLERCGGVRLVRAESNLGFVGACNLGAEHARGRLLFFLNNDAEVTESWLDELVAAMDSDERIGLVGAKLVYPDGRLQECGGIVWSDGSGWNLGRGGDPGAAEHNVLRDVDYCSGAALLVRAGVFSELGGFDTRYSPAYYEDTDLAFAVRRAGYRTVVQPAASVVHHEGVSNGTDVGSGLKRYQESNRRVFVEKWSQTLRSQHLPEAGPRNLWLARQRGTYGHFGPLVLVKDHQVPRPDFDSGSVRMWRLLEQLVSLGARVVFFPNNHAELQPYTARLRRLGVTVLGESRLQQAFLDEAGSEISTVLLSRPQVAWSLLEQLRLNAPQALVVYDTVDLHFVRLQRQAEVAESESDFELGRALRRKAHASRELELGLVRSCDVTLVVSETERRLLNELVDDADVRVLSNVHEVRQDADGPENRRDVLFVGGFDHPPNVDAARWAVEEIMPLVRRGCPEARLHIVGSNPPEEVRALRGEGVEVHGWVDDLAAFYDRTRVSLAPLRFGAGVKGKVGESLACGVPVVATEVAMEGIRLTPERDVLVADEPAGLAEHVVRLLTDDAEWNRLSEAGRAGVAAQFGPDVSLAELKRLVSG</sequence>